<evidence type="ECO:0000313" key="1">
    <source>
        <dbReference type="EMBL" id="ABK94524.1"/>
    </source>
</evidence>
<sequence length="75" mass="8249">MEGLLKFVRQDTKPGASLSGNSYNLSEKAGLTAALSPPDQSRVLITRPPRQMVSLWTCSRCVQFSLLLELLLGTR</sequence>
<accession>A9PDS1</accession>
<proteinExistence type="evidence at transcript level"/>
<organism evidence="1">
    <name type="scientific">Populus trichocarpa</name>
    <name type="common">Western balsam poplar</name>
    <name type="synonym">Populus balsamifera subsp. trichocarpa</name>
    <dbReference type="NCBI Taxonomy" id="3694"/>
    <lineage>
        <taxon>Eukaryota</taxon>
        <taxon>Viridiplantae</taxon>
        <taxon>Streptophyta</taxon>
        <taxon>Embryophyta</taxon>
        <taxon>Tracheophyta</taxon>
        <taxon>Spermatophyta</taxon>
        <taxon>Magnoliopsida</taxon>
        <taxon>eudicotyledons</taxon>
        <taxon>Gunneridae</taxon>
        <taxon>Pentapetalae</taxon>
        <taxon>rosids</taxon>
        <taxon>fabids</taxon>
        <taxon>Malpighiales</taxon>
        <taxon>Salicaceae</taxon>
        <taxon>Saliceae</taxon>
        <taxon>Populus</taxon>
    </lineage>
</organism>
<dbReference type="EMBL" id="EF146449">
    <property type="protein sequence ID" value="ABK94524.1"/>
    <property type="molecule type" value="mRNA"/>
</dbReference>
<protein>
    <submittedName>
        <fullName evidence="1">Uncharacterized protein</fullName>
    </submittedName>
</protein>
<reference evidence="1" key="1">
    <citation type="journal article" date="2008" name="BMC Genomics">
        <title>Analysis of 4,664 high-quality sequence-finished poplar full-length cDNA clones and their utility for the discovery of genes responding to insect feeding.</title>
        <authorList>
            <person name="Ralph S.G."/>
            <person name="Chun H.J."/>
            <person name="Cooper D."/>
            <person name="Kirkpatrick R."/>
            <person name="Kolosova N."/>
            <person name="Gunter L."/>
            <person name="Tuskan G.A."/>
            <person name="Douglas C.J."/>
            <person name="Holt R.A."/>
            <person name="Jones S.J."/>
            <person name="Marra M.A."/>
            <person name="Bohlmann J."/>
        </authorList>
    </citation>
    <scope>NUCLEOTIDE SEQUENCE</scope>
    <source>
        <tissue evidence="1">Phloem and cambium</tissue>
    </source>
</reference>
<dbReference type="AlphaFoldDB" id="A9PDS1"/>
<name>A9PDS1_POPTR</name>